<dbReference type="KEGG" id="cpae:CPAST_c20380"/>
<dbReference type="GO" id="GO:0005840">
    <property type="term" value="C:ribosome"/>
    <property type="evidence" value="ECO:0007669"/>
    <property type="project" value="UniProtKB-KW"/>
</dbReference>
<sequence>MEKDKFLKFLGLAKKAGKLKEGYNKAEDTIKAGGSKLIIISINASLNTKDKFNTYADRFNVKVIEDFTKEELGSALGRPEINILCVTDENMSRKLLELWQEKI</sequence>
<dbReference type="EMBL" id="CP009268">
    <property type="protein sequence ID" value="AJA52096.1"/>
    <property type="molecule type" value="Genomic_DNA"/>
</dbReference>
<feature type="domain" description="Ribosomal protein eL8/eL30/eS12/Gadd45" evidence="1">
    <location>
        <begin position="6"/>
        <end position="93"/>
    </location>
</feature>
<dbReference type="Proteomes" id="UP000028042">
    <property type="component" value="Unassembled WGS sequence"/>
</dbReference>
<name>A0A0H3J870_CLOPA</name>
<dbReference type="AlphaFoldDB" id="A0A0H3J870"/>
<keyword evidence="2" id="KW-0687">Ribonucleoprotein</keyword>
<dbReference type="InterPro" id="IPR004038">
    <property type="entry name" value="Ribosomal_eL8/eL30/eS12/Gad45"/>
</dbReference>
<dbReference type="eggNOG" id="COG1358">
    <property type="taxonomic scope" value="Bacteria"/>
</dbReference>
<proteinExistence type="predicted"/>
<evidence type="ECO:0000313" key="5">
    <source>
        <dbReference type="Proteomes" id="UP000030905"/>
    </source>
</evidence>
<dbReference type="RefSeq" id="WP_003442243.1">
    <property type="nucleotide sequence ID" value="NZ_ANZB01000002.1"/>
</dbReference>
<accession>A0A0H3J870</accession>
<reference evidence="2 5" key="1">
    <citation type="journal article" date="2015" name="Genome Announc.">
        <title>Complete Genome Sequence of the Nitrogen-Fixing and Solvent-Producing Clostridium pasteurianum DSM 525.</title>
        <authorList>
            <person name="Poehlein A."/>
            <person name="Grosse-Honebrink A."/>
            <person name="Zhang Y."/>
            <person name="Minton N.P."/>
            <person name="Daniel R."/>
        </authorList>
    </citation>
    <scope>NUCLEOTIDE SEQUENCE [LARGE SCALE GENOMIC DNA]</scope>
    <source>
        <strain evidence="2">DSM 525</strain>
        <strain evidence="5">DSM 525 / ATCC 6013</strain>
    </source>
</reference>
<gene>
    <name evidence="2" type="ORF">CLPA_c20380</name>
    <name evidence="3" type="ORF">CP6013_01141</name>
</gene>
<evidence type="ECO:0000313" key="4">
    <source>
        <dbReference type="Proteomes" id="UP000028042"/>
    </source>
</evidence>
<dbReference type="EMBL" id="JPGY02000001">
    <property type="protein sequence ID" value="KRU11894.1"/>
    <property type="molecule type" value="Genomic_DNA"/>
</dbReference>
<reference evidence="3" key="2">
    <citation type="submission" date="2015-10" db="EMBL/GenBank/DDBJ databases">
        <title>Improved Draft Genome Sequence of Clostridium pasteurianum Strain ATCC 6013 (DSM 525) Using a Hybrid Next-Generation Sequencing Approach.</title>
        <authorList>
            <person name="Pyne M.E."/>
            <person name="Utturkar S.M."/>
            <person name="Brown S.D."/>
            <person name="Moo-Young M."/>
            <person name="Chung D.A."/>
            <person name="Chou P.C."/>
        </authorList>
    </citation>
    <scope>NUCLEOTIDE SEQUENCE</scope>
    <source>
        <strain evidence="3">ATCC 6013</strain>
    </source>
</reference>
<protein>
    <submittedName>
        <fullName evidence="2">Ribosomal protein HS6-type S12/L30/L7a</fullName>
    </submittedName>
    <submittedName>
        <fullName evidence="3">Ribosomal protein L7Ae/L30e/S12e/Gadd45</fullName>
    </submittedName>
</protein>
<dbReference type="NCBIfam" id="NF004078">
    <property type="entry name" value="PRK05583.1"/>
    <property type="match status" value="1"/>
</dbReference>
<dbReference type="Gene3D" id="3.30.1330.30">
    <property type="match status" value="1"/>
</dbReference>
<dbReference type="SUPFAM" id="SSF55315">
    <property type="entry name" value="L30e-like"/>
    <property type="match status" value="1"/>
</dbReference>
<dbReference type="PATRIC" id="fig|1262449.3.peg.957"/>
<keyword evidence="5" id="KW-1185">Reference proteome</keyword>
<dbReference type="Proteomes" id="UP000030905">
    <property type="component" value="Chromosome"/>
</dbReference>
<dbReference type="InterPro" id="IPR029064">
    <property type="entry name" value="Ribosomal_eL30-like_sf"/>
</dbReference>
<dbReference type="GeneID" id="93074189"/>
<evidence type="ECO:0000313" key="2">
    <source>
        <dbReference type="EMBL" id="AJA52096.1"/>
    </source>
</evidence>
<reference evidence="3 4" key="3">
    <citation type="journal article" name="Genome Announc.">
        <title>Improved Draft Genome Sequence of Clostridium pasteurianum Strain ATCC 6013 (DSM 525) Using a Hybrid Next-Generation Sequencing Approach.</title>
        <authorList>
            <person name="Pyne M.E."/>
            <person name="Utturkar S."/>
            <person name="Brown S.D."/>
            <person name="Moo-Young M."/>
            <person name="Chung D.A."/>
            <person name="Chou C.P."/>
        </authorList>
    </citation>
    <scope>NUCLEOTIDE SEQUENCE [LARGE SCALE GENOMIC DNA]</scope>
    <source>
        <strain evidence="3 4">ATCC 6013</strain>
    </source>
</reference>
<organism evidence="2 5">
    <name type="scientific">Clostridium pasteurianum DSM 525 = ATCC 6013</name>
    <dbReference type="NCBI Taxonomy" id="1262449"/>
    <lineage>
        <taxon>Bacteria</taxon>
        <taxon>Bacillati</taxon>
        <taxon>Bacillota</taxon>
        <taxon>Clostridia</taxon>
        <taxon>Eubacteriales</taxon>
        <taxon>Clostridiaceae</taxon>
        <taxon>Clostridium</taxon>
    </lineage>
</organism>
<evidence type="ECO:0000259" key="1">
    <source>
        <dbReference type="Pfam" id="PF01248"/>
    </source>
</evidence>
<evidence type="ECO:0000313" key="3">
    <source>
        <dbReference type="EMBL" id="KRU11894.1"/>
    </source>
</evidence>
<dbReference type="KEGG" id="cpat:CLPA_c20380"/>
<dbReference type="Pfam" id="PF01248">
    <property type="entry name" value="Ribosomal_L7Ae"/>
    <property type="match status" value="1"/>
</dbReference>
<keyword evidence="2" id="KW-0689">Ribosomal protein</keyword>